<sequence>MKTKFIRRTLAIYRRDKMAIFFSFLALLITLLIYVFFLRDNILLAMPKGIHAKKYVDLWMIAGLISIVGISASLAPFEQRIKDNLDHKQDDFIVNNQMTKWSMSVSYLIAAIIEASLSTLAFIVIAYAYLYVQAKSLLSVKMFVQTIGYAFLLVLFGCLFFACITNLVNSISVFSSLSAIVGALTGFFSGSYIIFGELPSFMQKLVVKWPGYEIAGLIRNIMVKNVAIPSAYKPKLNKGLGILTDAKSAAFVLIIWILILLVLLLVEAVMSNRNSRIKKLERGSGLSNNN</sequence>
<feature type="transmembrane region" description="Helical" evidence="1">
    <location>
        <begin position="58"/>
        <end position="77"/>
    </location>
</feature>
<name>A0ABQ3VYR5_9LACO</name>
<keyword evidence="3" id="KW-1185">Reference proteome</keyword>
<accession>A0ABQ3VYR5</accession>
<feature type="transmembrane region" description="Helical" evidence="1">
    <location>
        <begin position="249"/>
        <end position="270"/>
    </location>
</feature>
<dbReference type="RefSeq" id="WP_203629530.1">
    <property type="nucleotide sequence ID" value="NZ_BNJR01000010.1"/>
</dbReference>
<keyword evidence="1" id="KW-0472">Membrane</keyword>
<gene>
    <name evidence="2" type="ORF">YK48G_09090</name>
</gene>
<feature type="transmembrane region" description="Helical" evidence="1">
    <location>
        <begin position="171"/>
        <end position="195"/>
    </location>
</feature>
<feature type="transmembrane region" description="Helical" evidence="1">
    <location>
        <begin position="142"/>
        <end position="164"/>
    </location>
</feature>
<dbReference type="PANTHER" id="PTHR43229">
    <property type="entry name" value="NODULATION PROTEIN J"/>
    <property type="match status" value="1"/>
</dbReference>
<evidence type="ECO:0000256" key="1">
    <source>
        <dbReference type="SAM" id="Phobius"/>
    </source>
</evidence>
<evidence type="ECO:0000313" key="2">
    <source>
        <dbReference type="EMBL" id="GHP13484.1"/>
    </source>
</evidence>
<organism evidence="2 3">
    <name type="scientific">Lentilactobacillus fungorum</name>
    <dbReference type="NCBI Taxonomy" id="2201250"/>
    <lineage>
        <taxon>Bacteria</taxon>
        <taxon>Bacillati</taxon>
        <taxon>Bacillota</taxon>
        <taxon>Bacilli</taxon>
        <taxon>Lactobacillales</taxon>
        <taxon>Lactobacillaceae</taxon>
        <taxon>Lentilactobacillus</taxon>
    </lineage>
</organism>
<feature type="transmembrane region" description="Helical" evidence="1">
    <location>
        <begin position="107"/>
        <end position="130"/>
    </location>
</feature>
<dbReference type="InterPro" id="IPR051784">
    <property type="entry name" value="Nod_factor_ABC_transporter"/>
</dbReference>
<dbReference type="PANTHER" id="PTHR43229:SF2">
    <property type="entry name" value="NODULATION PROTEIN J"/>
    <property type="match status" value="1"/>
</dbReference>
<feature type="transmembrane region" description="Helical" evidence="1">
    <location>
        <begin position="20"/>
        <end position="38"/>
    </location>
</feature>
<dbReference type="EMBL" id="BNJR01000010">
    <property type="protein sequence ID" value="GHP13484.1"/>
    <property type="molecule type" value="Genomic_DNA"/>
</dbReference>
<keyword evidence="1" id="KW-0812">Transmembrane</keyword>
<protein>
    <submittedName>
        <fullName evidence="2">Multidrug ABC transporter permease</fullName>
    </submittedName>
</protein>
<comment type="caution">
    <text evidence="2">The sequence shown here is derived from an EMBL/GenBank/DDBJ whole genome shotgun (WGS) entry which is preliminary data.</text>
</comment>
<dbReference type="Proteomes" id="UP000604765">
    <property type="component" value="Unassembled WGS sequence"/>
</dbReference>
<evidence type="ECO:0000313" key="3">
    <source>
        <dbReference type="Proteomes" id="UP000604765"/>
    </source>
</evidence>
<reference evidence="2 3" key="1">
    <citation type="journal article" date="2021" name="Int. J. Syst. Evol. Microbiol.">
        <title>Lentilactobacillus fungorum sp. nov., isolated from spent mushroom substrates.</title>
        <authorList>
            <person name="Tohno M."/>
            <person name="Tanizawa Y."/>
            <person name="Kojima Y."/>
            <person name="Sakamoto M."/>
            <person name="Ohkuma M."/>
            <person name="Kobayashi H."/>
        </authorList>
    </citation>
    <scope>NUCLEOTIDE SEQUENCE [LARGE SCALE GENOMIC DNA]</scope>
    <source>
        <strain evidence="2 3">YK48G</strain>
    </source>
</reference>
<proteinExistence type="predicted"/>
<keyword evidence="1" id="KW-1133">Transmembrane helix</keyword>